<dbReference type="InterPro" id="IPR025724">
    <property type="entry name" value="GAG-pre-integrase_dom"/>
</dbReference>
<dbReference type="InterPro" id="IPR057670">
    <property type="entry name" value="SH3_retrovirus"/>
</dbReference>
<name>A0A8T3AUY7_DENNO</name>
<dbReference type="InterPro" id="IPR012337">
    <property type="entry name" value="RNaseH-like_sf"/>
</dbReference>
<dbReference type="GO" id="GO:0046872">
    <property type="term" value="F:metal ion binding"/>
    <property type="evidence" value="ECO:0007669"/>
    <property type="project" value="UniProtKB-KW"/>
</dbReference>
<dbReference type="PANTHER" id="PTHR42648:SF26">
    <property type="entry name" value="INTEGRASE CATALYTIC DOMAIN-CONTAINING PROTEIN"/>
    <property type="match status" value="1"/>
</dbReference>
<feature type="compositionally biased region" description="Polar residues" evidence="5">
    <location>
        <begin position="643"/>
        <end position="683"/>
    </location>
</feature>
<dbReference type="InterPro" id="IPR054722">
    <property type="entry name" value="PolX-like_BBD"/>
</dbReference>
<dbReference type="Gene3D" id="3.30.420.10">
    <property type="entry name" value="Ribonuclease H-like superfamily/Ribonuclease H"/>
    <property type="match status" value="1"/>
</dbReference>
<dbReference type="EMBL" id="JAGYWB010000013">
    <property type="protein sequence ID" value="KAI0499888.1"/>
    <property type="molecule type" value="Genomic_DNA"/>
</dbReference>
<evidence type="ECO:0000256" key="5">
    <source>
        <dbReference type="SAM" id="MobiDB-lite"/>
    </source>
</evidence>
<dbReference type="SUPFAM" id="SSF56672">
    <property type="entry name" value="DNA/RNA polymerases"/>
    <property type="match status" value="1"/>
</dbReference>
<organism evidence="7 8">
    <name type="scientific">Dendrobium nobile</name>
    <name type="common">Orchid</name>
    <dbReference type="NCBI Taxonomy" id="94219"/>
    <lineage>
        <taxon>Eukaryota</taxon>
        <taxon>Viridiplantae</taxon>
        <taxon>Streptophyta</taxon>
        <taxon>Embryophyta</taxon>
        <taxon>Tracheophyta</taxon>
        <taxon>Spermatophyta</taxon>
        <taxon>Magnoliopsida</taxon>
        <taxon>Liliopsida</taxon>
        <taxon>Asparagales</taxon>
        <taxon>Orchidaceae</taxon>
        <taxon>Epidendroideae</taxon>
        <taxon>Malaxideae</taxon>
        <taxon>Dendrobiinae</taxon>
        <taxon>Dendrobium</taxon>
    </lineage>
</organism>
<dbReference type="InterPro" id="IPR039537">
    <property type="entry name" value="Retrotran_Ty1/copia-like"/>
</dbReference>
<dbReference type="InterPro" id="IPR001584">
    <property type="entry name" value="Integrase_cat-core"/>
</dbReference>
<dbReference type="GO" id="GO:0015074">
    <property type="term" value="P:DNA integration"/>
    <property type="evidence" value="ECO:0007669"/>
    <property type="project" value="InterPro"/>
</dbReference>
<evidence type="ECO:0000313" key="7">
    <source>
        <dbReference type="EMBL" id="KAI0499888.1"/>
    </source>
</evidence>
<evidence type="ECO:0000259" key="6">
    <source>
        <dbReference type="PROSITE" id="PS50994"/>
    </source>
</evidence>
<dbReference type="PROSITE" id="PS50994">
    <property type="entry name" value="INTEGRASE"/>
    <property type="match status" value="1"/>
</dbReference>
<dbReference type="InterPro" id="IPR043502">
    <property type="entry name" value="DNA/RNA_pol_sf"/>
</dbReference>
<reference evidence="7" key="1">
    <citation type="journal article" date="2022" name="Front. Genet.">
        <title>Chromosome-Scale Assembly of the Dendrobium nobile Genome Provides Insights Into the Molecular Mechanism of the Biosynthesis of the Medicinal Active Ingredient of Dendrobium.</title>
        <authorList>
            <person name="Xu Q."/>
            <person name="Niu S.-C."/>
            <person name="Li K.-L."/>
            <person name="Zheng P.-J."/>
            <person name="Zhang X.-J."/>
            <person name="Jia Y."/>
            <person name="Liu Y."/>
            <person name="Niu Y.-X."/>
            <person name="Yu L.-H."/>
            <person name="Chen D.-F."/>
            <person name="Zhang G.-Q."/>
        </authorList>
    </citation>
    <scope>NUCLEOTIDE SEQUENCE</scope>
    <source>
        <tissue evidence="7">Leaf</tissue>
    </source>
</reference>
<dbReference type="Pfam" id="PF25597">
    <property type="entry name" value="SH3_retrovirus"/>
    <property type="match status" value="1"/>
</dbReference>
<proteinExistence type="predicted"/>
<dbReference type="Pfam" id="PF00665">
    <property type="entry name" value="rve"/>
    <property type="match status" value="1"/>
</dbReference>
<feature type="region of interest" description="Disordered" evidence="5">
    <location>
        <begin position="96"/>
        <end position="128"/>
    </location>
</feature>
<dbReference type="Proteomes" id="UP000829196">
    <property type="component" value="Unassembled WGS sequence"/>
</dbReference>
<comment type="caution">
    <text evidence="7">The sequence shown here is derived from an EMBL/GenBank/DDBJ whole genome shotgun (WGS) entry which is preliminary data.</text>
</comment>
<dbReference type="GO" id="GO:0006508">
    <property type="term" value="P:proteolysis"/>
    <property type="evidence" value="ECO:0007669"/>
    <property type="project" value="UniProtKB-KW"/>
</dbReference>
<accession>A0A8T3AUY7</accession>
<dbReference type="Pfam" id="PF13976">
    <property type="entry name" value="gag_pre-integrs"/>
    <property type="match status" value="1"/>
</dbReference>
<evidence type="ECO:0000256" key="2">
    <source>
        <dbReference type="ARBA" id="ARBA00022723"/>
    </source>
</evidence>
<evidence type="ECO:0000256" key="3">
    <source>
        <dbReference type="ARBA" id="ARBA00022750"/>
    </source>
</evidence>
<keyword evidence="2" id="KW-0479">Metal-binding</keyword>
<keyword evidence="8" id="KW-1185">Reference proteome</keyword>
<evidence type="ECO:0000256" key="1">
    <source>
        <dbReference type="ARBA" id="ARBA00022670"/>
    </source>
</evidence>
<evidence type="ECO:0000313" key="8">
    <source>
        <dbReference type="Proteomes" id="UP000829196"/>
    </source>
</evidence>
<protein>
    <recommendedName>
        <fullName evidence="6">Integrase catalytic domain-containing protein</fullName>
    </recommendedName>
</protein>
<keyword evidence="4" id="KW-0378">Hydrolase</keyword>
<feature type="compositionally biased region" description="Basic residues" evidence="5">
    <location>
        <begin position="102"/>
        <end position="117"/>
    </location>
</feature>
<dbReference type="PANTHER" id="PTHR42648">
    <property type="entry name" value="TRANSPOSASE, PUTATIVE-RELATED"/>
    <property type="match status" value="1"/>
</dbReference>
<feature type="region of interest" description="Disordered" evidence="5">
    <location>
        <begin position="643"/>
        <end position="695"/>
    </location>
</feature>
<evidence type="ECO:0000256" key="4">
    <source>
        <dbReference type="ARBA" id="ARBA00022801"/>
    </source>
</evidence>
<gene>
    <name evidence="7" type="ORF">KFK09_018096</name>
</gene>
<dbReference type="InterPro" id="IPR036397">
    <property type="entry name" value="RNaseH_sf"/>
</dbReference>
<dbReference type="Pfam" id="PF14223">
    <property type="entry name" value="Retrotran_gag_2"/>
    <property type="match status" value="1"/>
</dbReference>
<keyword evidence="1" id="KW-0645">Protease</keyword>
<keyword evidence="3" id="KW-0064">Aspartyl protease</keyword>
<dbReference type="Pfam" id="PF07727">
    <property type="entry name" value="RVT_2"/>
    <property type="match status" value="1"/>
</dbReference>
<dbReference type="Pfam" id="PF22936">
    <property type="entry name" value="Pol_BBD"/>
    <property type="match status" value="1"/>
</dbReference>
<dbReference type="GO" id="GO:0004190">
    <property type="term" value="F:aspartic-type endopeptidase activity"/>
    <property type="evidence" value="ECO:0007669"/>
    <property type="project" value="UniProtKB-KW"/>
</dbReference>
<sequence>MISITLPKATDYLLDIKAKVDAMAAAGSHIDPEDVVLYTLNGLPSSYHSFKTAIRTSLQPIGLDDLYSLLCSEEQNLVQEAAKDLQSLHLTDTSTALAASRGRGRGRFNASRGRRGRGNTSTTNRGDRNPYRNVTCQICLKTGHSAARCWHRSDLNYTANPAQTALIGTTDASIPSEWFLDTGASTHLTADQSNLTSIESYDGNSQIMIGDGRQLSIQNTGNGILPTPSGNLVLNHINHVPNLSFNLLSVYQLTRDNNCIVCFTSNGYQIKDLKTGHVLLQGPCHRGLYSVRPTTHTSDLALLSVNTIPDLWHLRLGHTSGSTLKLLSTVLPFNSCHVGSLHSCNTCRLAKSCQLPFPVSVSRSTCSFELVHSDVWGPCSTISSQGFRYFVTFIDDFSKFCWVFPLTQKSEVTSKFILFCRMVKCQFQTTLKTIRTDGGGEYLNRSFQCFCQSWGINHQYTCPYTPAQNGVAERKNRHILETIRSLLIHSHAPLTLWVEALHTAVYIINRLPTPNLHHITPFEILYKKQPSFDHFKIFGCLCYPWLRPYSKSKLSPLSIPCVFIGYASQQKGYRCIDPSTGRVFTSRHVVFTENIFPYQKAASVHKSSVKSTHVDLPPLLLVPLSCQPTNSNHLNSLPSQAIQPLASSGNTTQNSSSPQISTISRPLTSHQPASITPITSTAPIHSMKTRRQTGHLKPKVIFDLTHQLTEADPTSYTHASKVEHWRTAMSQEFQALQSQGTWDLVPPTPDQHILGCKWIYRTKRTSSGTVSRYKARLVALGYNQEFGIDYTDTFSPVAKIPTVRVLLALALHEKWPIHQLDVSNAFLHGSLTDTVFMKQPPGFIDMDHPTYVCKLKKALYGLKQAPRQWFETLTAFLHQCEFTTSHSDPSLFIYHKQNIRIFILIYVDDILLTGNNSLFISQLLSKLHQRFQMRDLGTLHQFLGITAESTPNGLLLQQTNYAEDILRRAGMQNSKTVATPTSIKTPQSSASPAFSNPTLYRKLVGALQYLTLTRPDITYAVNKACQHMHSPTDQHFDALKRILRYLRGTVHYGLPITGSSMTLRSYADSDWAGDQQDRKSTTGYCNFLGDTLISWSVKKQTTIARSSTEAEYRAIAAVTTEIIWLRRLLEEFGYAQSSPTILYCDNTSAIALANNPVYHARTKHIEVDCHFIRECIKNQSIQVHHIASKDQLADFFTKSLSISRFKLLVNKLLTSGASACRRVLNDKDIDYSKNNKTHI</sequence>
<feature type="domain" description="Integrase catalytic" evidence="6">
    <location>
        <begin position="354"/>
        <end position="529"/>
    </location>
</feature>
<dbReference type="GO" id="GO:0003676">
    <property type="term" value="F:nucleic acid binding"/>
    <property type="evidence" value="ECO:0007669"/>
    <property type="project" value="InterPro"/>
</dbReference>
<dbReference type="AlphaFoldDB" id="A0A8T3AUY7"/>
<dbReference type="InterPro" id="IPR013103">
    <property type="entry name" value="RVT_2"/>
</dbReference>
<dbReference type="SUPFAM" id="SSF53098">
    <property type="entry name" value="Ribonuclease H-like"/>
    <property type="match status" value="1"/>
</dbReference>
<dbReference type="CDD" id="cd09272">
    <property type="entry name" value="RNase_HI_RT_Ty1"/>
    <property type="match status" value="1"/>
</dbReference>
<dbReference type="OrthoDB" id="1737296at2759"/>